<dbReference type="GO" id="GO:0004519">
    <property type="term" value="F:endonuclease activity"/>
    <property type="evidence" value="ECO:0007669"/>
    <property type="project" value="InterPro"/>
</dbReference>
<dbReference type="InterPro" id="IPR013396">
    <property type="entry name" value="CRISPR-assoc_prot_Csy4"/>
</dbReference>
<proteinExistence type="predicted"/>
<dbReference type="InterPro" id="IPR042564">
    <property type="entry name" value="CRISPR-Cas6/Csy4_sf"/>
</dbReference>
<dbReference type="NCBIfam" id="TIGR02563">
    <property type="entry name" value="cas_Csy4"/>
    <property type="match status" value="1"/>
</dbReference>
<evidence type="ECO:0000313" key="1">
    <source>
        <dbReference type="EMBL" id="STZ07614.1"/>
    </source>
</evidence>
<name>A0A378QXA4_9GAMM</name>
<dbReference type="RefSeq" id="WP_036388170.1">
    <property type="nucleotide sequence ID" value="NZ_UGQB01000004.1"/>
</dbReference>
<organism evidence="1 2">
    <name type="scientific">Moraxella caprae</name>
    <dbReference type="NCBI Taxonomy" id="90240"/>
    <lineage>
        <taxon>Bacteria</taxon>
        <taxon>Pseudomonadati</taxon>
        <taxon>Pseudomonadota</taxon>
        <taxon>Gammaproteobacteria</taxon>
        <taxon>Moraxellales</taxon>
        <taxon>Moraxellaceae</taxon>
        <taxon>Moraxella</taxon>
    </lineage>
</organism>
<accession>A0A378QXA4</accession>
<dbReference type="GO" id="GO:0043571">
    <property type="term" value="P:maintenance of CRISPR repeat elements"/>
    <property type="evidence" value="ECO:0007669"/>
    <property type="project" value="InterPro"/>
</dbReference>
<dbReference type="EMBL" id="UGQB01000004">
    <property type="protein sequence ID" value="STZ07614.1"/>
    <property type="molecule type" value="Genomic_DNA"/>
</dbReference>
<dbReference type="Pfam" id="PF09618">
    <property type="entry name" value="Cas_Csy4"/>
    <property type="match status" value="1"/>
</dbReference>
<evidence type="ECO:0000313" key="2">
    <source>
        <dbReference type="Proteomes" id="UP000254065"/>
    </source>
</evidence>
<dbReference type="CDD" id="cd09739">
    <property type="entry name" value="Cas6_I-F"/>
    <property type="match status" value="1"/>
</dbReference>
<keyword evidence="2" id="KW-1185">Reference proteome</keyword>
<protein>
    <submittedName>
        <fullName evidence="1">CRISPR-associated protein Cas6/Csy4, subtype I-F/YPEST</fullName>
    </submittedName>
</protein>
<sequence>MVYQEITLIPNDDIPPYAIWSKLYNQLHIALADVANGHGINTIGVAFPDYRYSEQHDKGTLGSRLRVFAPSRDELDKLDLPLRLSRLSDYVHIKAIADVGERATGYVVVERYRHYDLGKQVERFADFKNLTVEQALEHCLAHKKKAKNYPFVRLKSETNQRQYHLHVRQYTVAKPQTGVFNTYGITNINDETKASVPHW</sequence>
<dbReference type="Proteomes" id="UP000254065">
    <property type="component" value="Unassembled WGS sequence"/>
</dbReference>
<dbReference type="STRING" id="1122244.GCA_000426885_02204"/>
<gene>
    <name evidence="1" type="ORF">NCTC12877_00589</name>
</gene>
<dbReference type="Gene3D" id="3.30.70.2540">
    <property type="entry name" value="CRISPR-associated endoribonuclease Cas6/Csy4"/>
    <property type="match status" value="1"/>
</dbReference>
<dbReference type="AlphaFoldDB" id="A0A378QXA4"/>
<reference evidence="1 2" key="1">
    <citation type="submission" date="2018-06" db="EMBL/GenBank/DDBJ databases">
        <authorList>
            <consortium name="Pathogen Informatics"/>
            <person name="Doyle S."/>
        </authorList>
    </citation>
    <scope>NUCLEOTIDE SEQUENCE [LARGE SCALE GENOMIC DNA]</scope>
    <source>
        <strain evidence="1 2">NCTC12877</strain>
    </source>
</reference>